<evidence type="ECO:0000259" key="11">
    <source>
        <dbReference type="Pfam" id="PF14840"/>
    </source>
</evidence>
<keyword evidence="3 12" id="KW-0808">Transferase</keyword>
<comment type="similarity">
    <text evidence="7">Belongs to the DNA polymerase HolA subunit family.</text>
</comment>
<evidence type="ECO:0000259" key="10">
    <source>
        <dbReference type="Pfam" id="PF06144"/>
    </source>
</evidence>
<dbReference type="EC" id="2.7.7.7" evidence="1 9"/>
<dbReference type="AlphaFoldDB" id="A0A3E0U0N0"/>
<dbReference type="CDD" id="cd18138">
    <property type="entry name" value="HLD_clamp_pol_III_delta"/>
    <property type="match status" value="1"/>
</dbReference>
<evidence type="ECO:0000256" key="9">
    <source>
        <dbReference type="NCBIfam" id="TIGR01128"/>
    </source>
</evidence>
<evidence type="ECO:0000256" key="7">
    <source>
        <dbReference type="ARBA" id="ARBA00034754"/>
    </source>
</evidence>
<evidence type="ECO:0000313" key="12">
    <source>
        <dbReference type="EMBL" id="REL30137.1"/>
    </source>
</evidence>
<dbReference type="Gene3D" id="3.40.50.300">
    <property type="entry name" value="P-loop containing nucleotide triphosphate hydrolases"/>
    <property type="match status" value="1"/>
</dbReference>
<dbReference type="Gene3D" id="1.10.8.60">
    <property type="match status" value="1"/>
</dbReference>
<dbReference type="GO" id="GO:0003677">
    <property type="term" value="F:DNA binding"/>
    <property type="evidence" value="ECO:0007669"/>
    <property type="project" value="InterPro"/>
</dbReference>
<evidence type="ECO:0000256" key="3">
    <source>
        <dbReference type="ARBA" id="ARBA00022679"/>
    </source>
</evidence>
<dbReference type="GO" id="GO:0006261">
    <property type="term" value="P:DNA-templated DNA replication"/>
    <property type="evidence" value="ECO:0007669"/>
    <property type="project" value="TreeGrafter"/>
</dbReference>
<dbReference type="Proteomes" id="UP000256899">
    <property type="component" value="Unassembled WGS sequence"/>
</dbReference>
<dbReference type="Pfam" id="PF06144">
    <property type="entry name" value="DNA_pol3_delta"/>
    <property type="match status" value="1"/>
</dbReference>
<dbReference type="PANTHER" id="PTHR34388">
    <property type="entry name" value="DNA POLYMERASE III SUBUNIT DELTA"/>
    <property type="match status" value="1"/>
</dbReference>
<feature type="domain" description="DNA polymerase III delta N-terminal" evidence="10">
    <location>
        <begin position="21"/>
        <end position="131"/>
    </location>
</feature>
<evidence type="ECO:0000256" key="2">
    <source>
        <dbReference type="ARBA" id="ARBA00017703"/>
    </source>
</evidence>
<dbReference type="InterPro" id="IPR027417">
    <property type="entry name" value="P-loop_NTPase"/>
</dbReference>
<sequence length="346" mass="39425">MRIYHNQLSQTLSQPLAPVWLVFGDEPWQKNDSLAQIKAAALQQGFDELIRFSIDDKFSWDEVLNEYNAMSLFAARRVIELEFLSTKLNDSATKAIEFICSQLSPDVTLLCHGDKLDGNASKKKWFKALSGAGVYLPLYDLDTKGLAMWLNRQVRQYQLVIDKQGIELLLAMFEGNVLALDQELQKLSILYGQQAIDFDTLSALIISQAKFNPFALVDALLAGKIDRCITMLDQQQQEGTPAAKIQWFINKELNQLKQMHYQLQAGENEQAIFKAFRIWDKRKPLYQHALANMSLDNILIAITRLADVDLVSKTTSEFNVFQMLADVCICAYHGEKLKPLSLNYYD</sequence>
<dbReference type="GO" id="GO:0003887">
    <property type="term" value="F:DNA-directed DNA polymerase activity"/>
    <property type="evidence" value="ECO:0007669"/>
    <property type="project" value="UniProtKB-UniRule"/>
</dbReference>
<evidence type="ECO:0000256" key="1">
    <source>
        <dbReference type="ARBA" id="ARBA00012417"/>
    </source>
</evidence>
<keyword evidence="6" id="KW-0239">DNA-directed DNA polymerase</keyword>
<dbReference type="NCBIfam" id="TIGR01128">
    <property type="entry name" value="holA"/>
    <property type="match status" value="1"/>
</dbReference>
<dbReference type="Gene3D" id="1.20.272.10">
    <property type="match status" value="1"/>
</dbReference>
<dbReference type="SUPFAM" id="SSF48019">
    <property type="entry name" value="post-AAA+ oligomerization domain-like"/>
    <property type="match status" value="1"/>
</dbReference>
<keyword evidence="13" id="KW-1185">Reference proteome</keyword>
<accession>A0A3E0U0N0</accession>
<evidence type="ECO:0000256" key="6">
    <source>
        <dbReference type="ARBA" id="ARBA00022932"/>
    </source>
</evidence>
<feature type="domain" description="DNA polymerase III subunit delta C-terminal" evidence="11">
    <location>
        <begin position="213"/>
        <end position="325"/>
    </location>
</feature>
<dbReference type="PANTHER" id="PTHR34388:SF1">
    <property type="entry name" value="DNA POLYMERASE III SUBUNIT DELTA"/>
    <property type="match status" value="1"/>
</dbReference>
<reference evidence="13" key="1">
    <citation type="submission" date="2018-08" db="EMBL/GenBank/DDBJ databases">
        <title>Thalassotalea euphylliae genome.</title>
        <authorList>
            <person name="Summers S."/>
            <person name="Rice S.A."/>
            <person name="Freckelton M.L."/>
            <person name="Nedved B.T."/>
            <person name="Hadfield M.G."/>
        </authorList>
    </citation>
    <scope>NUCLEOTIDE SEQUENCE [LARGE SCALE GENOMIC DNA]</scope>
    <source>
        <strain evidence="13">H3</strain>
    </source>
</reference>
<dbReference type="InterPro" id="IPR005790">
    <property type="entry name" value="DNA_polIII_delta"/>
</dbReference>
<name>A0A3E0U0N0_9GAMM</name>
<keyword evidence="4 12" id="KW-0548">Nucleotidyltransferase</keyword>
<dbReference type="Pfam" id="PF14840">
    <property type="entry name" value="DNA_pol3_delt_C"/>
    <property type="match status" value="1"/>
</dbReference>
<dbReference type="InterPro" id="IPR008921">
    <property type="entry name" value="DNA_pol3_clamp-load_cplx_C"/>
</dbReference>
<dbReference type="EMBL" id="QUOT01000001">
    <property type="protein sequence ID" value="REL30137.1"/>
    <property type="molecule type" value="Genomic_DNA"/>
</dbReference>
<organism evidence="12 13">
    <name type="scientific">Thalassotalea euphylliae</name>
    <dbReference type="NCBI Taxonomy" id="1655234"/>
    <lineage>
        <taxon>Bacteria</taxon>
        <taxon>Pseudomonadati</taxon>
        <taxon>Pseudomonadota</taxon>
        <taxon>Gammaproteobacteria</taxon>
        <taxon>Alteromonadales</taxon>
        <taxon>Colwelliaceae</taxon>
        <taxon>Thalassotalea</taxon>
    </lineage>
</organism>
<dbReference type="InterPro" id="IPR010372">
    <property type="entry name" value="DNA_pol3_delta_N"/>
</dbReference>
<protein>
    <recommendedName>
        <fullName evidence="2 9">DNA polymerase III subunit delta</fullName>
        <ecNumber evidence="1 9">2.7.7.7</ecNumber>
    </recommendedName>
</protein>
<keyword evidence="5" id="KW-0235">DNA replication</keyword>
<gene>
    <name evidence="12" type="primary">holA</name>
    <name evidence="12" type="ORF">DXX94_05160</name>
</gene>
<evidence type="ECO:0000256" key="4">
    <source>
        <dbReference type="ARBA" id="ARBA00022695"/>
    </source>
</evidence>
<evidence type="ECO:0000313" key="13">
    <source>
        <dbReference type="Proteomes" id="UP000256899"/>
    </source>
</evidence>
<dbReference type="SUPFAM" id="SSF52540">
    <property type="entry name" value="P-loop containing nucleoside triphosphate hydrolases"/>
    <property type="match status" value="1"/>
</dbReference>
<dbReference type="GO" id="GO:0009360">
    <property type="term" value="C:DNA polymerase III complex"/>
    <property type="evidence" value="ECO:0007669"/>
    <property type="project" value="UniProtKB-UniRule"/>
</dbReference>
<evidence type="ECO:0000256" key="8">
    <source>
        <dbReference type="ARBA" id="ARBA00049244"/>
    </source>
</evidence>
<comment type="catalytic activity">
    <reaction evidence="8">
        <text>DNA(n) + a 2'-deoxyribonucleoside 5'-triphosphate = DNA(n+1) + diphosphate</text>
        <dbReference type="Rhea" id="RHEA:22508"/>
        <dbReference type="Rhea" id="RHEA-COMP:17339"/>
        <dbReference type="Rhea" id="RHEA-COMP:17340"/>
        <dbReference type="ChEBI" id="CHEBI:33019"/>
        <dbReference type="ChEBI" id="CHEBI:61560"/>
        <dbReference type="ChEBI" id="CHEBI:173112"/>
        <dbReference type="EC" id="2.7.7.7"/>
    </reaction>
</comment>
<proteinExistence type="inferred from homology"/>
<dbReference type="RefSeq" id="WP_116014298.1">
    <property type="nucleotide sequence ID" value="NZ_QUOT01000001.1"/>
</dbReference>
<comment type="caution">
    <text evidence="12">The sequence shown here is derived from an EMBL/GenBank/DDBJ whole genome shotgun (WGS) entry which is preliminary data.</text>
</comment>
<evidence type="ECO:0000256" key="5">
    <source>
        <dbReference type="ARBA" id="ARBA00022705"/>
    </source>
</evidence>
<dbReference type="InterPro" id="IPR032780">
    <property type="entry name" value="DNA_pol3_delt_C"/>
</dbReference>